<evidence type="ECO:0000313" key="2">
    <source>
        <dbReference type="EMBL" id="TKR81472.1"/>
    </source>
</evidence>
<dbReference type="OrthoDB" id="10632866at2759"/>
<reference evidence="2" key="3">
    <citation type="journal article" date="2019" name="G3 (Bethesda)">
        <title>Hybrid Assembly of the Genome of the Entomopathogenic Nematode Steinernema carpocapsae Identifies the X-Chromosome.</title>
        <authorList>
            <person name="Serra L."/>
            <person name="Macchietto M."/>
            <person name="Macias-Munoz A."/>
            <person name="McGill C.J."/>
            <person name="Rodriguez I.M."/>
            <person name="Rodriguez B."/>
            <person name="Murad R."/>
            <person name="Mortazavi A."/>
        </authorList>
    </citation>
    <scope>NUCLEOTIDE SEQUENCE</scope>
    <source>
        <strain evidence="2">ALL</strain>
    </source>
</reference>
<evidence type="ECO:0000256" key="1">
    <source>
        <dbReference type="SAM" id="Phobius"/>
    </source>
</evidence>
<comment type="caution">
    <text evidence="2">The sequence shown here is derived from an EMBL/GenBank/DDBJ whole genome shotgun (WGS) entry which is preliminary data.</text>
</comment>
<dbReference type="AlphaFoldDB" id="A0A4U5NFJ6"/>
<keyword evidence="1" id="KW-1133">Transmembrane helix</keyword>
<reference evidence="2" key="1">
    <citation type="submission" date="2013-11" db="EMBL/GenBank/DDBJ databases">
        <authorList>
            <person name="Sternberg P."/>
            <person name="Dillman A."/>
            <person name="Macchietto M."/>
        </authorList>
    </citation>
    <scope>NUCLEOTIDE SEQUENCE</scope>
    <source>
        <strain evidence="2">ALL</strain>
    </source>
</reference>
<keyword evidence="1" id="KW-0472">Membrane</keyword>
<name>A0A4U5NFJ6_STECR</name>
<feature type="transmembrane region" description="Helical" evidence="1">
    <location>
        <begin position="50"/>
        <end position="69"/>
    </location>
</feature>
<accession>A0A4U5NFJ6</accession>
<gene>
    <name evidence="2" type="ORF">L596_015336</name>
</gene>
<feature type="transmembrane region" description="Helical" evidence="1">
    <location>
        <begin position="145"/>
        <end position="168"/>
    </location>
</feature>
<dbReference type="EMBL" id="AZBU02000004">
    <property type="protein sequence ID" value="TKR81472.1"/>
    <property type="molecule type" value="Genomic_DNA"/>
</dbReference>
<protein>
    <submittedName>
        <fullName evidence="2">Uncharacterized protein</fullName>
    </submittedName>
</protein>
<keyword evidence="1" id="KW-0812">Transmembrane</keyword>
<sequence length="205" mass="23735">MKETPCSVVVDFREPGFFEIGYTGDDTFDINHIDYEVCWGCCHTEQSGKVLTVLSFLVSAGGLVYYITSKDVTEIILFSFFTASCVLLLFGVFTHRHRFILPFLIFKIVNEAFDSYHFVSCSISLVKKLDSADTKIGEAMLREMLSMIFSSVGIVLSFWLIWVMYIHYCYLRARPRNLCFKLDENLCFKKRLIRNIWFAEHCNGT</sequence>
<proteinExistence type="predicted"/>
<organism evidence="2">
    <name type="scientific">Steinernema carpocapsae</name>
    <name type="common">Entomopathogenic nematode</name>
    <dbReference type="NCBI Taxonomy" id="34508"/>
    <lineage>
        <taxon>Eukaryota</taxon>
        <taxon>Metazoa</taxon>
        <taxon>Ecdysozoa</taxon>
        <taxon>Nematoda</taxon>
        <taxon>Chromadorea</taxon>
        <taxon>Rhabditida</taxon>
        <taxon>Tylenchina</taxon>
        <taxon>Panagrolaimomorpha</taxon>
        <taxon>Strongyloidoidea</taxon>
        <taxon>Steinernematidae</taxon>
        <taxon>Steinernema</taxon>
    </lineage>
</organism>
<reference evidence="2" key="2">
    <citation type="journal article" date="2015" name="Genome Biol.">
        <title>Comparative genomics of Steinernema reveals deeply conserved gene regulatory networks.</title>
        <authorList>
            <person name="Dillman A.R."/>
            <person name="Macchietto M."/>
            <person name="Porter C.F."/>
            <person name="Rogers A."/>
            <person name="Williams B."/>
            <person name="Antoshechkin I."/>
            <person name="Lee M.M."/>
            <person name="Goodwin Z."/>
            <person name="Lu X."/>
            <person name="Lewis E.E."/>
            <person name="Goodrich-Blair H."/>
            <person name="Stock S.P."/>
            <person name="Adams B.J."/>
            <person name="Sternberg P.W."/>
            <person name="Mortazavi A."/>
        </authorList>
    </citation>
    <scope>NUCLEOTIDE SEQUENCE [LARGE SCALE GENOMIC DNA]</scope>
    <source>
        <strain evidence="2">ALL</strain>
    </source>
</reference>
<feature type="transmembrane region" description="Helical" evidence="1">
    <location>
        <begin position="75"/>
        <end position="93"/>
    </location>
</feature>